<name>A0A516V2L9_9GAMM</name>
<evidence type="ECO:0000313" key="6">
    <source>
        <dbReference type="EMBL" id="QDQ72754.1"/>
    </source>
</evidence>
<evidence type="ECO:0000256" key="5">
    <source>
        <dbReference type="SAM" id="MobiDB-lite"/>
    </source>
</evidence>
<reference evidence="6 7" key="1">
    <citation type="submission" date="2019-07" db="EMBL/GenBank/DDBJ databases">
        <title>Lysobacter weifangensis sp. nov., isolated from bensulfuron-methyl contaminated farmland soil.</title>
        <authorList>
            <person name="Zhao H."/>
        </authorList>
    </citation>
    <scope>NUCLEOTIDE SEQUENCE [LARGE SCALE GENOMIC DNA]</scope>
    <source>
        <strain evidence="6 7">CC-Bw-6</strain>
    </source>
</reference>
<dbReference type="NCBIfam" id="TIGR01834">
    <property type="entry name" value="PHA_synth_III_E"/>
    <property type="match status" value="1"/>
</dbReference>
<dbReference type="RefSeq" id="WP_143878269.1">
    <property type="nucleotide sequence ID" value="NZ_BAABLZ010000002.1"/>
</dbReference>
<dbReference type="GO" id="GO:0042619">
    <property type="term" value="P:poly-hydroxybutyrate biosynthetic process"/>
    <property type="evidence" value="ECO:0007669"/>
    <property type="project" value="UniProtKB-KW"/>
</dbReference>
<keyword evidence="7" id="KW-1185">Reference proteome</keyword>
<dbReference type="Pfam" id="PF09712">
    <property type="entry name" value="PHA_synth_III_E"/>
    <property type="match status" value="1"/>
</dbReference>
<organism evidence="6 7">
    <name type="scientific">Pseudoluteimonas lycopersici</name>
    <dbReference type="NCBI Taxonomy" id="1324796"/>
    <lineage>
        <taxon>Bacteria</taxon>
        <taxon>Pseudomonadati</taxon>
        <taxon>Pseudomonadota</taxon>
        <taxon>Gammaproteobacteria</taxon>
        <taxon>Lysobacterales</taxon>
        <taxon>Lysobacteraceae</taxon>
        <taxon>Pseudoluteimonas</taxon>
    </lineage>
</organism>
<evidence type="ECO:0000313" key="7">
    <source>
        <dbReference type="Proteomes" id="UP000315891"/>
    </source>
</evidence>
<feature type="region of interest" description="Disordered" evidence="5">
    <location>
        <begin position="284"/>
        <end position="360"/>
    </location>
</feature>
<accession>A0A516V2L9</accession>
<keyword evidence="3" id="KW-0583">PHB biosynthesis</keyword>
<feature type="coiled-coil region" evidence="4">
    <location>
        <begin position="153"/>
        <end position="180"/>
    </location>
</feature>
<evidence type="ECO:0000256" key="2">
    <source>
        <dbReference type="ARBA" id="ARBA00019066"/>
    </source>
</evidence>
<proteinExistence type="predicted"/>
<evidence type="ECO:0000256" key="3">
    <source>
        <dbReference type="ARBA" id="ARBA00022752"/>
    </source>
</evidence>
<dbReference type="UniPathway" id="UPA00917"/>
<protein>
    <recommendedName>
        <fullName evidence="2">Poly(3-hydroxyalkanoate) polymerase subunit PhaE</fullName>
    </recommendedName>
</protein>
<evidence type="ECO:0000256" key="1">
    <source>
        <dbReference type="ARBA" id="ARBA00004683"/>
    </source>
</evidence>
<sequence>MAAASDFESLARQYWAAWGDALRTAAPAAPSAVPDWKDAVDWWSKLAHGGRTEANDAVERFNRQARDWYGQMQQVAAHFAGQDAGAADIAAEWKRALGATGENPFPEMFRAMRGNGARGLEQWVEDASPWLDAMRREAGGWLGMPAFGLGREHQERLQQLAQAQLELQQHEAAYNALMLKSLQRAYELFESKLAEREEPGRQLKSARELFDLWIDAAEEAYADIALSPEFREVYGALVNAQMRLRAGVQKEVELAGAMLGMPTRTEIDSAHRKIAELERALRRMRDAKPQSSAPPAAVPRASKPARSPAKSSPKPAPKKASRSVAAKQSVSKPAVSKKPARKQAFADIAPPTISKQGGKR</sequence>
<dbReference type="AlphaFoldDB" id="A0A516V2L9"/>
<dbReference type="EMBL" id="CP041742">
    <property type="protein sequence ID" value="QDQ72754.1"/>
    <property type="molecule type" value="Genomic_DNA"/>
</dbReference>
<evidence type="ECO:0000256" key="4">
    <source>
        <dbReference type="SAM" id="Coils"/>
    </source>
</evidence>
<feature type="compositionally biased region" description="Low complexity" evidence="5">
    <location>
        <begin position="289"/>
        <end position="313"/>
    </location>
</feature>
<gene>
    <name evidence="6" type="primary">phaE</name>
    <name evidence="6" type="ORF">FNZ56_02125</name>
</gene>
<dbReference type="OrthoDB" id="6115526at2"/>
<dbReference type="Proteomes" id="UP000315891">
    <property type="component" value="Chromosome"/>
</dbReference>
<keyword evidence="4" id="KW-0175">Coiled coil</keyword>
<comment type="pathway">
    <text evidence="1">Biopolymer metabolism; poly-(R)-3-hydroxybutanoate biosynthesis.</text>
</comment>
<dbReference type="InterPro" id="IPR010123">
    <property type="entry name" value="PHA_synth_III_E"/>
</dbReference>